<keyword evidence="4 6" id="KW-1133">Transmembrane helix</keyword>
<evidence type="ECO:0000256" key="4">
    <source>
        <dbReference type="ARBA" id="ARBA00022989"/>
    </source>
</evidence>
<evidence type="ECO:0000256" key="3">
    <source>
        <dbReference type="ARBA" id="ARBA00022692"/>
    </source>
</evidence>
<feature type="transmembrane region" description="Helical" evidence="6">
    <location>
        <begin position="234"/>
        <end position="256"/>
    </location>
</feature>
<feature type="domain" description="Yip1" evidence="8">
    <location>
        <begin position="124"/>
        <end position="279"/>
    </location>
</feature>
<keyword evidence="3 6" id="KW-0812">Transmembrane</keyword>
<evidence type="ECO:0000256" key="2">
    <source>
        <dbReference type="ARBA" id="ARBA00010596"/>
    </source>
</evidence>
<evidence type="ECO:0000313" key="10">
    <source>
        <dbReference type="RefSeq" id="XP_031550509.1"/>
    </source>
</evidence>
<feature type="transmembrane region" description="Helical" evidence="6">
    <location>
        <begin position="207"/>
        <end position="228"/>
    </location>
</feature>
<name>A0A6P8H295_ACTTE</name>
<accession>A0A6P8H295</accession>
<dbReference type="AlphaFoldDB" id="A0A6P8H295"/>
<gene>
    <name evidence="10" type="primary">LOC116287942</name>
</gene>
<organism evidence="9 10">
    <name type="scientific">Actinia tenebrosa</name>
    <name type="common">Australian red waratah sea anemone</name>
    <dbReference type="NCBI Taxonomy" id="6105"/>
    <lineage>
        <taxon>Eukaryota</taxon>
        <taxon>Metazoa</taxon>
        <taxon>Cnidaria</taxon>
        <taxon>Anthozoa</taxon>
        <taxon>Hexacorallia</taxon>
        <taxon>Actiniaria</taxon>
        <taxon>Actiniidae</taxon>
        <taxon>Actinia</taxon>
    </lineage>
</organism>
<evidence type="ECO:0000259" key="8">
    <source>
        <dbReference type="Pfam" id="PF04893"/>
    </source>
</evidence>
<feature type="compositionally biased region" description="Basic and acidic residues" evidence="7">
    <location>
        <begin position="1"/>
        <end position="10"/>
    </location>
</feature>
<feature type="region of interest" description="Disordered" evidence="7">
    <location>
        <begin position="1"/>
        <end position="22"/>
    </location>
</feature>
<dbReference type="InterPro" id="IPR039765">
    <property type="entry name" value="Yip5/YIPF1/YIPF2"/>
</dbReference>
<feature type="compositionally biased region" description="Low complexity" evidence="7">
    <location>
        <begin position="48"/>
        <end position="67"/>
    </location>
</feature>
<dbReference type="FunCoup" id="A0A6P8H295">
    <property type="interactions" value="1479"/>
</dbReference>
<dbReference type="GO" id="GO:0016192">
    <property type="term" value="P:vesicle-mediated transport"/>
    <property type="evidence" value="ECO:0007669"/>
    <property type="project" value="InterPro"/>
</dbReference>
<dbReference type="PANTHER" id="PTHR12822:SF2">
    <property type="entry name" value="PROTEIN YIPF"/>
    <property type="match status" value="1"/>
</dbReference>
<dbReference type="GO" id="GO:0000139">
    <property type="term" value="C:Golgi membrane"/>
    <property type="evidence" value="ECO:0007669"/>
    <property type="project" value="UniProtKB-SubCell"/>
</dbReference>
<keyword evidence="5 6" id="KW-0472">Membrane</keyword>
<comment type="similarity">
    <text evidence="2 6">Belongs to the YIP1 family.</text>
</comment>
<dbReference type="InterPro" id="IPR006977">
    <property type="entry name" value="Yip1_dom"/>
</dbReference>
<dbReference type="PANTHER" id="PTHR12822">
    <property type="entry name" value="PROTEIN YIPF"/>
    <property type="match status" value="1"/>
</dbReference>
<evidence type="ECO:0000256" key="5">
    <source>
        <dbReference type="ARBA" id="ARBA00023136"/>
    </source>
</evidence>
<feature type="transmembrane region" description="Helical" evidence="6">
    <location>
        <begin position="268"/>
        <end position="287"/>
    </location>
</feature>
<evidence type="ECO:0000256" key="6">
    <source>
        <dbReference type="RuleBase" id="RU361264"/>
    </source>
</evidence>
<dbReference type="KEGG" id="aten:116287942"/>
<dbReference type="Pfam" id="PF04893">
    <property type="entry name" value="Yip1"/>
    <property type="match status" value="1"/>
</dbReference>
<feature type="transmembrane region" description="Helical" evidence="6">
    <location>
        <begin position="132"/>
        <end position="153"/>
    </location>
</feature>
<dbReference type="RefSeq" id="XP_031550509.1">
    <property type="nucleotide sequence ID" value="XM_031694649.1"/>
</dbReference>
<dbReference type="OrthoDB" id="10256463at2759"/>
<keyword evidence="9" id="KW-1185">Reference proteome</keyword>
<dbReference type="GeneID" id="116287942"/>
<reference evidence="10" key="1">
    <citation type="submission" date="2025-08" db="UniProtKB">
        <authorList>
            <consortium name="RefSeq"/>
        </authorList>
    </citation>
    <scope>IDENTIFICATION</scope>
    <source>
        <tissue evidence="10">Tentacle</tissue>
    </source>
</reference>
<feature type="transmembrane region" description="Helical" evidence="6">
    <location>
        <begin position="173"/>
        <end position="195"/>
    </location>
</feature>
<dbReference type="Proteomes" id="UP000515163">
    <property type="component" value="Unplaced"/>
</dbReference>
<protein>
    <recommendedName>
        <fullName evidence="6">Protein YIPF</fullName>
    </recommendedName>
</protein>
<feature type="region of interest" description="Disordered" evidence="7">
    <location>
        <begin position="42"/>
        <end position="79"/>
    </location>
</feature>
<proteinExistence type="inferred from homology"/>
<dbReference type="GO" id="GO:0031267">
    <property type="term" value="F:small GTPase binding"/>
    <property type="evidence" value="ECO:0007669"/>
    <property type="project" value="InterPro"/>
</dbReference>
<dbReference type="InParanoid" id="A0A6P8H295"/>
<sequence length="319" mass="35780">MADDSEKKGLIDIQMDDDDEEDTEIDTFSFRDFHKDPEAHGVGAIGDTGSINTASTTTGTTIPTHSIGDSDDEGDKTELLGERKSPPFWTFEYYQGFFDVDTMQVVRRIIGSMVPSYRKNFLVSQIRPNPDLYGPFWVCATLVFTTAISGNLASYLATTGDHEWVYDFHKVTLAAGAIYTYAFLIPTALWGLLMWRRSNAGYSFLEILCVYGYSLSIYIPISILWTIPFDWLRWIFVVIGMVLSGSVLLLTFWPAVEDDDKKIAMPTMLFIFILHGLLAIGFKLYFFHGPAELRLTPTTSTPTFITSTTPTTPITILTA</sequence>
<comment type="subcellular location">
    <subcellularLocation>
        <location evidence="6">Golgi apparatus membrane</location>
        <topology evidence="6">Multi-pass membrane protein</topology>
    </subcellularLocation>
    <subcellularLocation>
        <location evidence="1">Membrane</location>
        <topology evidence="1">Multi-pass membrane protein</topology>
    </subcellularLocation>
</comment>
<evidence type="ECO:0000256" key="7">
    <source>
        <dbReference type="SAM" id="MobiDB-lite"/>
    </source>
</evidence>
<evidence type="ECO:0000256" key="1">
    <source>
        <dbReference type="ARBA" id="ARBA00004141"/>
    </source>
</evidence>
<evidence type="ECO:0000313" key="9">
    <source>
        <dbReference type="Proteomes" id="UP000515163"/>
    </source>
</evidence>